<evidence type="ECO:0000256" key="4">
    <source>
        <dbReference type="ARBA" id="ARBA00022725"/>
    </source>
</evidence>
<dbReference type="PANTHER" id="PTHR21137:SF44">
    <property type="entry name" value="ODORANT RECEPTOR 13A-RELATED"/>
    <property type="match status" value="1"/>
</dbReference>
<reference evidence="10" key="1">
    <citation type="journal article" date="2016" name="BMC Genomics">
        <title>Antennal transcriptome analysis and expression profiles of odorant binding proteins in Eogystia hippophaecolus (Lepidoptera: Cossidae).</title>
        <authorList>
            <person name="Hu P."/>
            <person name="Tao J."/>
            <person name="Cui M."/>
            <person name="Gao C."/>
            <person name="Lu P."/>
            <person name="Luo Y."/>
        </authorList>
    </citation>
    <scope>NUCLEOTIDE SEQUENCE</scope>
</reference>
<dbReference type="Pfam" id="PF02949">
    <property type="entry name" value="7tm_6"/>
    <property type="match status" value="1"/>
</dbReference>
<feature type="transmembrane region" description="Helical" evidence="9">
    <location>
        <begin position="29"/>
        <end position="49"/>
    </location>
</feature>
<dbReference type="AlphaFoldDB" id="A0A1B3P5N0"/>
<keyword evidence="4" id="KW-0552">Olfaction</keyword>
<accession>A0A1B3P5N0</accession>
<keyword evidence="8" id="KW-0807">Transducer</keyword>
<evidence type="ECO:0000313" key="10">
    <source>
        <dbReference type="EMBL" id="AOG12911.1"/>
    </source>
</evidence>
<evidence type="ECO:0000256" key="1">
    <source>
        <dbReference type="ARBA" id="ARBA00004141"/>
    </source>
</evidence>
<dbReference type="GO" id="GO:0005886">
    <property type="term" value="C:plasma membrane"/>
    <property type="evidence" value="ECO:0007669"/>
    <property type="project" value="TreeGrafter"/>
</dbReference>
<keyword evidence="7 10" id="KW-0675">Receptor</keyword>
<dbReference type="GO" id="GO:0005549">
    <property type="term" value="F:odorant binding"/>
    <property type="evidence" value="ECO:0007669"/>
    <property type="project" value="InterPro"/>
</dbReference>
<protein>
    <submittedName>
        <fullName evidence="10">Odorant receptor</fullName>
    </submittedName>
</protein>
<evidence type="ECO:0000256" key="9">
    <source>
        <dbReference type="SAM" id="Phobius"/>
    </source>
</evidence>
<dbReference type="EMBL" id="KX655962">
    <property type="protein sequence ID" value="AOG12911.1"/>
    <property type="molecule type" value="mRNA"/>
</dbReference>
<evidence type="ECO:0000256" key="8">
    <source>
        <dbReference type="ARBA" id="ARBA00023224"/>
    </source>
</evidence>
<evidence type="ECO:0000256" key="5">
    <source>
        <dbReference type="ARBA" id="ARBA00022989"/>
    </source>
</evidence>
<evidence type="ECO:0000256" key="7">
    <source>
        <dbReference type="ARBA" id="ARBA00023170"/>
    </source>
</evidence>
<keyword evidence="2" id="KW-0716">Sensory transduction</keyword>
<feature type="transmembrane region" description="Helical" evidence="9">
    <location>
        <begin position="5"/>
        <end position="23"/>
    </location>
</feature>
<dbReference type="GO" id="GO:0004984">
    <property type="term" value="F:olfactory receptor activity"/>
    <property type="evidence" value="ECO:0007669"/>
    <property type="project" value="InterPro"/>
</dbReference>
<name>A0A1B3P5N0_EOGHI</name>
<keyword evidence="3 9" id="KW-0812">Transmembrane</keyword>
<comment type="subcellular location">
    <subcellularLocation>
        <location evidence="1">Membrane</location>
        <topology evidence="1">Multi-pass membrane protein</topology>
    </subcellularLocation>
</comment>
<dbReference type="PANTHER" id="PTHR21137">
    <property type="entry name" value="ODORANT RECEPTOR"/>
    <property type="match status" value="1"/>
</dbReference>
<evidence type="ECO:0000256" key="6">
    <source>
        <dbReference type="ARBA" id="ARBA00023136"/>
    </source>
</evidence>
<organism evidence="10">
    <name type="scientific">Eogystia hippophaecolus</name>
    <name type="common">Moth</name>
    <name type="synonym">Holcocerus hippophaecolus</name>
    <dbReference type="NCBI Taxonomy" id="1206364"/>
    <lineage>
        <taxon>Eukaryota</taxon>
        <taxon>Metazoa</taxon>
        <taxon>Ecdysozoa</taxon>
        <taxon>Arthropoda</taxon>
        <taxon>Hexapoda</taxon>
        <taxon>Insecta</taxon>
        <taxon>Pterygota</taxon>
        <taxon>Neoptera</taxon>
        <taxon>Endopterygota</taxon>
        <taxon>Lepidoptera</taxon>
        <taxon>Glossata</taxon>
        <taxon>Ditrysia</taxon>
        <taxon>Cossoidea</taxon>
        <taxon>Cossidae</taxon>
        <taxon>Cossinae</taxon>
        <taxon>Eogystia</taxon>
    </lineage>
</organism>
<dbReference type="InterPro" id="IPR004117">
    <property type="entry name" value="7tm6_olfct_rcpt"/>
</dbReference>
<keyword evidence="5 9" id="KW-1133">Transmembrane helix</keyword>
<keyword evidence="6 9" id="KW-0472">Membrane</keyword>
<evidence type="ECO:0000256" key="3">
    <source>
        <dbReference type="ARBA" id="ARBA00022692"/>
    </source>
</evidence>
<dbReference type="GO" id="GO:0007165">
    <property type="term" value="P:signal transduction"/>
    <property type="evidence" value="ECO:0007669"/>
    <property type="project" value="UniProtKB-KW"/>
</dbReference>
<proteinExistence type="evidence at transcript level"/>
<sequence length="127" mass="14651">MIFINLLTITITICFSGFLVKFTRRPLDMVNFFVVAVACILCIFQLCYYGEMLSRASVEIADSAYESLWYKCNTSHQKALMFIISRAQKPCSLTSLKYAPITLNTFSKVMGTTWSYYSLVRTVYERE</sequence>
<evidence type="ECO:0000256" key="2">
    <source>
        <dbReference type="ARBA" id="ARBA00022606"/>
    </source>
</evidence>